<dbReference type="KEGG" id="gsu:GSU2478"/>
<accession>Q74AB2</accession>
<keyword evidence="2" id="KW-1185">Reference proteome</keyword>
<dbReference type="EnsemblBacteria" id="AAR35851">
    <property type="protein sequence ID" value="AAR35851"/>
    <property type="gene ID" value="GSU2478"/>
</dbReference>
<evidence type="ECO:0000313" key="1">
    <source>
        <dbReference type="EMBL" id="AAR35851.1"/>
    </source>
</evidence>
<dbReference type="PATRIC" id="fig|243231.5.peg.2503"/>
<name>Q74AB2_GEOSL</name>
<dbReference type="RefSeq" id="WP_010943115.1">
    <property type="nucleotide sequence ID" value="NC_002939.5"/>
</dbReference>
<dbReference type="Proteomes" id="UP000000577">
    <property type="component" value="Chromosome"/>
</dbReference>
<dbReference type="InParanoid" id="Q74AB2"/>
<dbReference type="EMBL" id="AE017180">
    <property type="protein sequence ID" value="AAR35851.1"/>
    <property type="molecule type" value="Genomic_DNA"/>
</dbReference>
<sequence>MKVYFFDCATGVYQGEGFEDEAVIEMIEGVTVVAPPPYRKGEIPVYQCERKAWTVKPLSPETETGPTPG</sequence>
<dbReference type="OrthoDB" id="5398624at2"/>
<dbReference type="AlphaFoldDB" id="Q74AB2"/>
<organism evidence="1 2">
    <name type="scientific">Geobacter sulfurreducens (strain ATCC 51573 / DSM 12127 / PCA)</name>
    <dbReference type="NCBI Taxonomy" id="243231"/>
    <lineage>
        <taxon>Bacteria</taxon>
        <taxon>Pseudomonadati</taxon>
        <taxon>Thermodesulfobacteriota</taxon>
        <taxon>Desulfuromonadia</taxon>
        <taxon>Geobacterales</taxon>
        <taxon>Geobacteraceae</taxon>
        <taxon>Geobacter</taxon>
    </lineage>
</organism>
<dbReference type="STRING" id="243231.GSU2478"/>
<proteinExistence type="predicted"/>
<dbReference type="HOGENOM" id="CLU_203140_0_0_7"/>
<evidence type="ECO:0000313" key="2">
    <source>
        <dbReference type="Proteomes" id="UP000000577"/>
    </source>
</evidence>
<protein>
    <submittedName>
        <fullName evidence="1">Uncharacterized protein</fullName>
    </submittedName>
</protein>
<reference evidence="1 2" key="1">
    <citation type="journal article" date="2003" name="Science">
        <title>Genome of Geobacter sulfurreducens: metal reduction in subsurface environments.</title>
        <authorList>
            <person name="Methe B.A."/>
            <person name="Nelson K.E."/>
            <person name="Eisen J.A."/>
            <person name="Paulsen I.T."/>
            <person name="Nelson W."/>
            <person name="Heidelberg J.F."/>
            <person name="Wu D."/>
            <person name="Wu M."/>
            <person name="Ward N."/>
            <person name="Beanan M.J."/>
            <person name="Dodson R.J."/>
            <person name="Madupu R."/>
            <person name="Brinkac L.M."/>
            <person name="Daugherty S.C."/>
            <person name="DeBoy R.T."/>
            <person name="Durkin A.S."/>
            <person name="Gwinn M."/>
            <person name="Kolonay J.F."/>
            <person name="Sullivan S.A."/>
            <person name="Haft D.H."/>
            <person name="Selengut J."/>
            <person name="Davidsen T.M."/>
            <person name="Zafar N."/>
            <person name="White O."/>
            <person name="Tran B."/>
            <person name="Romero C."/>
            <person name="Forberger H.A."/>
            <person name="Weidman J."/>
            <person name="Khouri H."/>
            <person name="Feldblyum T.V."/>
            <person name="Utterback T.R."/>
            <person name="Van Aken S.E."/>
            <person name="Lovley D.R."/>
            <person name="Fraser C.M."/>
        </authorList>
    </citation>
    <scope>NUCLEOTIDE SEQUENCE [LARGE SCALE GENOMIC DNA]</scope>
    <source>
        <strain evidence="2">ATCC 51573 / DSM 12127 / PCA</strain>
    </source>
</reference>
<gene>
    <name evidence="1" type="ordered locus">GSU2478</name>
</gene>
<reference evidence="1 2" key="2">
    <citation type="journal article" date="2012" name="BMC Genomics">
        <title>Comparative genomic analysis of Geobacter sulfurreducens KN400, a strain with enhanced capacity for extracellular electron transfer and electricity production.</title>
        <authorList>
            <person name="Butler J.E."/>
            <person name="Young N.D."/>
            <person name="Aklujkar M."/>
            <person name="Lovley D.R."/>
        </authorList>
    </citation>
    <scope>NUCLEOTIDE SEQUENCE [LARGE SCALE GENOMIC DNA]</scope>
    <source>
        <strain evidence="2">ATCC 51573 / DSM 12127 / PCA</strain>
    </source>
</reference>